<evidence type="ECO:0000256" key="2">
    <source>
        <dbReference type="ARBA" id="ARBA00022692"/>
    </source>
</evidence>
<organism evidence="6 7">
    <name type="scientific">Antiquaquibacter soli</name>
    <dbReference type="NCBI Taxonomy" id="3064523"/>
    <lineage>
        <taxon>Bacteria</taxon>
        <taxon>Bacillati</taxon>
        <taxon>Actinomycetota</taxon>
        <taxon>Actinomycetes</taxon>
        <taxon>Micrococcales</taxon>
        <taxon>Microbacteriaceae</taxon>
        <taxon>Antiquaquibacter</taxon>
    </lineage>
</organism>
<dbReference type="RefSeq" id="WP_305002085.1">
    <property type="nucleotide sequence ID" value="NZ_JAUQUB010000001.1"/>
</dbReference>
<comment type="subcellular location">
    <subcellularLocation>
        <location evidence="1">Membrane</location>
        <topology evidence="1">Multi-pass membrane protein</topology>
    </subcellularLocation>
</comment>
<dbReference type="InterPro" id="IPR009003">
    <property type="entry name" value="Peptidase_S1_PA"/>
</dbReference>
<evidence type="ECO:0000313" key="6">
    <source>
        <dbReference type="EMBL" id="MDO7881678.1"/>
    </source>
</evidence>
<comment type="caution">
    <text evidence="6">The sequence shown here is derived from an EMBL/GenBank/DDBJ whole genome shotgun (WGS) entry which is preliminary data.</text>
</comment>
<dbReference type="PANTHER" id="PTHR43019:SF23">
    <property type="entry name" value="PROTEASE DO-LIKE 5, CHLOROPLASTIC"/>
    <property type="match status" value="1"/>
</dbReference>
<dbReference type="Pfam" id="PF02674">
    <property type="entry name" value="Colicin_V"/>
    <property type="match status" value="1"/>
</dbReference>
<accession>A0ABT9BMJ2</accession>
<evidence type="ECO:0000256" key="1">
    <source>
        <dbReference type="ARBA" id="ARBA00004141"/>
    </source>
</evidence>
<reference evidence="6 7" key="1">
    <citation type="submission" date="2023-07" db="EMBL/GenBank/DDBJ databases">
        <title>Protaetiibacter sp. nov WY-16 isolated from soil.</title>
        <authorList>
            <person name="Liu B."/>
            <person name="Wan Y."/>
        </authorList>
    </citation>
    <scope>NUCLEOTIDE SEQUENCE [LARGE SCALE GENOMIC DNA]</scope>
    <source>
        <strain evidence="6 7">WY-16</strain>
    </source>
</reference>
<name>A0ABT9BMJ2_9MICO</name>
<evidence type="ECO:0000256" key="5">
    <source>
        <dbReference type="SAM" id="Phobius"/>
    </source>
</evidence>
<dbReference type="InterPro" id="IPR043504">
    <property type="entry name" value="Peptidase_S1_PA_chymotrypsin"/>
</dbReference>
<dbReference type="Pfam" id="PF13365">
    <property type="entry name" value="Trypsin_2"/>
    <property type="match status" value="1"/>
</dbReference>
<keyword evidence="6" id="KW-0645">Protease</keyword>
<proteinExistence type="predicted"/>
<dbReference type="SUPFAM" id="SSF50494">
    <property type="entry name" value="Trypsin-like serine proteases"/>
    <property type="match status" value="1"/>
</dbReference>
<dbReference type="InterPro" id="IPR003825">
    <property type="entry name" value="Colicin-V_CvpA"/>
</dbReference>
<keyword evidence="3 5" id="KW-1133">Transmembrane helix</keyword>
<evidence type="ECO:0000256" key="4">
    <source>
        <dbReference type="ARBA" id="ARBA00023136"/>
    </source>
</evidence>
<protein>
    <submittedName>
        <fullName evidence="6">MarP family serine protease</fullName>
        <ecNumber evidence="6">3.4.21.-</ecNumber>
    </submittedName>
</protein>
<keyword evidence="7" id="KW-1185">Reference proteome</keyword>
<dbReference type="PANTHER" id="PTHR43019">
    <property type="entry name" value="SERINE ENDOPROTEASE DEGS"/>
    <property type="match status" value="1"/>
</dbReference>
<dbReference type="GO" id="GO:0006508">
    <property type="term" value="P:proteolysis"/>
    <property type="evidence" value="ECO:0007669"/>
    <property type="project" value="UniProtKB-KW"/>
</dbReference>
<dbReference type="PRINTS" id="PR00834">
    <property type="entry name" value="PROTEASES2C"/>
</dbReference>
<dbReference type="InterPro" id="IPR001940">
    <property type="entry name" value="Peptidase_S1C"/>
</dbReference>
<keyword evidence="6" id="KW-0378">Hydrolase</keyword>
<dbReference type="GO" id="GO:0008233">
    <property type="term" value="F:peptidase activity"/>
    <property type="evidence" value="ECO:0007669"/>
    <property type="project" value="UniProtKB-KW"/>
</dbReference>
<dbReference type="InterPro" id="IPR047680">
    <property type="entry name" value="MarP-like"/>
</dbReference>
<keyword evidence="2 5" id="KW-0812">Transmembrane</keyword>
<dbReference type="EC" id="3.4.21.-" evidence="6"/>
<evidence type="ECO:0000313" key="7">
    <source>
        <dbReference type="Proteomes" id="UP001241072"/>
    </source>
</evidence>
<sequence length="393" mass="39390">MATESIVLDVLLVVMLLGYLVYGFRAGLSHAVFAFAGIVGGVVAAFFLVPIVSAWVPISTLRPVVTVVSALGLIALGNLLGTLIGRSARRGVEESPLSGLDRLLGAIATGVAAALIASVVGFSVGQLGVPVLSRAIAGSSVLRTIDSLTPDPVQAWLAQVRGAVIESGLPVITEALGIEEPSIPEIDAGSPALTAAAQSVVRITGNAFACGVAQAGSGFVVADERVVTNAHVLAGVTEPVVESPGGQTLAGSVVYFDAIDDLAVIAVPGLTAAPLPLGDTAPQGTDAAIQGYPYGGPFSSAPAGVMSVRTADVEDIYHRSASPREVYTLAADVREGNSGGPLLSLDGEVIGVVFARNADTSTVGYAMTMQELDPVAESAAGLSAPVPSGSCAG</sequence>
<dbReference type="Gene3D" id="2.40.10.10">
    <property type="entry name" value="Trypsin-like serine proteases"/>
    <property type="match status" value="2"/>
</dbReference>
<gene>
    <name evidence="6" type="ORF">Q5716_05480</name>
</gene>
<dbReference type="Proteomes" id="UP001241072">
    <property type="component" value="Unassembled WGS sequence"/>
</dbReference>
<evidence type="ECO:0000256" key="3">
    <source>
        <dbReference type="ARBA" id="ARBA00022989"/>
    </source>
</evidence>
<feature type="transmembrane region" description="Helical" evidence="5">
    <location>
        <begin position="6"/>
        <end position="24"/>
    </location>
</feature>
<dbReference type="EMBL" id="JAUQUB010000001">
    <property type="protein sequence ID" value="MDO7881678.1"/>
    <property type="molecule type" value="Genomic_DNA"/>
</dbReference>
<keyword evidence="4 5" id="KW-0472">Membrane</keyword>
<feature type="transmembrane region" description="Helical" evidence="5">
    <location>
        <begin position="103"/>
        <end position="124"/>
    </location>
</feature>
<dbReference type="NCBIfam" id="NF033740">
    <property type="entry name" value="MarP_fam_protase"/>
    <property type="match status" value="1"/>
</dbReference>
<feature type="transmembrane region" description="Helical" evidence="5">
    <location>
        <begin position="64"/>
        <end position="83"/>
    </location>
</feature>
<feature type="transmembrane region" description="Helical" evidence="5">
    <location>
        <begin position="31"/>
        <end position="58"/>
    </location>
</feature>